<gene>
    <name evidence="1" type="ORF">RPERSI_LOCUS1068</name>
</gene>
<protein>
    <submittedName>
        <fullName evidence="1">844_t:CDS:1</fullName>
    </submittedName>
</protein>
<keyword evidence="2" id="KW-1185">Reference proteome</keyword>
<proteinExistence type="predicted"/>
<organism evidence="1 2">
    <name type="scientific">Racocetra persica</name>
    <dbReference type="NCBI Taxonomy" id="160502"/>
    <lineage>
        <taxon>Eukaryota</taxon>
        <taxon>Fungi</taxon>
        <taxon>Fungi incertae sedis</taxon>
        <taxon>Mucoromycota</taxon>
        <taxon>Glomeromycotina</taxon>
        <taxon>Glomeromycetes</taxon>
        <taxon>Diversisporales</taxon>
        <taxon>Gigasporaceae</taxon>
        <taxon>Racocetra</taxon>
    </lineage>
</organism>
<sequence length="43" mass="5030">MLLYFVLLSSFDYLLFIHLVPIEVINITAVKYIVDISQQTKEV</sequence>
<accession>A0ACA9KP88</accession>
<evidence type="ECO:0000313" key="1">
    <source>
        <dbReference type="EMBL" id="CAG8483183.1"/>
    </source>
</evidence>
<dbReference type="EMBL" id="CAJVQC010000890">
    <property type="protein sequence ID" value="CAG8483183.1"/>
    <property type="molecule type" value="Genomic_DNA"/>
</dbReference>
<name>A0ACA9KP88_9GLOM</name>
<dbReference type="Proteomes" id="UP000789920">
    <property type="component" value="Unassembled WGS sequence"/>
</dbReference>
<reference evidence="1" key="1">
    <citation type="submission" date="2021-06" db="EMBL/GenBank/DDBJ databases">
        <authorList>
            <person name="Kallberg Y."/>
            <person name="Tangrot J."/>
            <person name="Rosling A."/>
        </authorList>
    </citation>
    <scope>NUCLEOTIDE SEQUENCE</scope>
    <source>
        <strain evidence="1">MA461A</strain>
    </source>
</reference>
<evidence type="ECO:0000313" key="2">
    <source>
        <dbReference type="Proteomes" id="UP000789920"/>
    </source>
</evidence>
<comment type="caution">
    <text evidence="1">The sequence shown here is derived from an EMBL/GenBank/DDBJ whole genome shotgun (WGS) entry which is preliminary data.</text>
</comment>